<reference evidence="3" key="1">
    <citation type="submission" date="2016-11" db="UniProtKB">
        <authorList>
            <consortium name="WormBaseParasite"/>
        </authorList>
    </citation>
    <scope>IDENTIFICATION</scope>
</reference>
<sequence length="302" mass="34788">MKNITLNQRAMIKVLLEQNLSQLQIAKKLKLSWCSVQNAIKHINNFGMLENAPRTRRNRNTTETIDGTIRRQCEDNRQLIARDIHDEVKAYPECSLSVMPIRQPQNKIFVSFEELEGPSCTSADYTKVVFSDESKFNRFGSDGKKYVRRRPGEEFMPKYTIPTIKHGGGSVMVWAAFNRNGPGPHHIVEGIMDSTSYVRILENNLLPYARSQRFGRNWIFQQDNDAKHSMAIPESRLESHRTPMERCRKGGTETKPSTIKTLEAVIKKDWAQISVERCVNFVDSMPRRCATVIENFGYPTKY</sequence>
<protein>
    <submittedName>
        <fullName evidence="3">HTH_Tnp_Tc3_2 domain-containing protein</fullName>
    </submittedName>
</protein>
<keyword evidence="2" id="KW-1185">Reference proteome</keyword>
<dbReference type="Gene3D" id="3.30.420.10">
    <property type="entry name" value="Ribonuclease H-like superfamily/Ribonuclease H"/>
    <property type="match status" value="1"/>
</dbReference>
<evidence type="ECO:0000313" key="3">
    <source>
        <dbReference type="WBParaSite" id="Hba_14355"/>
    </source>
</evidence>
<dbReference type="GO" id="GO:0003676">
    <property type="term" value="F:nucleic acid binding"/>
    <property type="evidence" value="ECO:0007669"/>
    <property type="project" value="InterPro"/>
</dbReference>
<dbReference type="SUPFAM" id="SSF46689">
    <property type="entry name" value="Homeodomain-like"/>
    <property type="match status" value="1"/>
</dbReference>
<comment type="subcellular location">
    <subcellularLocation>
        <location evidence="1">Nucleus</location>
    </subcellularLocation>
</comment>
<dbReference type="PANTHER" id="PTHR23022">
    <property type="entry name" value="TRANSPOSABLE ELEMENT-RELATED"/>
    <property type="match status" value="1"/>
</dbReference>
<dbReference type="AlphaFoldDB" id="A0A1I7XAG9"/>
<dbReference type="WBParaSite" id="Hba_14355">
    <property type="protein sequence ID" value="Hba_14355"/>
    <property type="gene ID" value="Hba_14355"/>
</dbReference>
<evidence type="ECO:0000313" key="2">
    <source>
        <dbReference type="Proteomes" id="UP000095283"/>
    </source>
</evidence>
<dbReference type="PANTHER" id="PTHR23022:SF135">
    <property type="entry name" value="SI:DKEY-77F5.3"/>
    <property type="match status" value="1"/>
</dbReference>
<accession>A0A1I7XAG9</accession>
<dbReference type="InterPro" id="IPR009057">
    <property type="entry name" value="Homeodomain-like_sf"/>
</dbReference>
<dbReference type="InterPro" id="IPR036397">
    <property type="entry name" value="RNaseH_sf"/>
</dbReference>
<name>A0A1I7XAG9_HETBA</name>
<proteinExistence type="predicted"/>
<dbReference type="GO" id="GO:0005634">
    <property type="term" value="C:nucleus"/>
    <property type="evidence" value="ECO:0007669"/>
    <property type="project" value="UniProtKB-SubCell"/>
</dbReference>
<dbReference type="Proteomes" id="UP000095283">
    <property type="component" value="Unplaced"/>
</dbReference>
<organism evidence="2 3">
    <name type="scientific">Heterorhabditis bacteriophora</name>
    <name type="common">Entomopathogenic nematode worm</name>
    <dbReference type="NCBI Taxonomy" id="37862"/>
    <lineage>
        <taxon>Eukaryota</taxon>
        <taxon>Metazoa</taxon>
        <taxon>Ecdysozoa</taxon>
        <taxon>Nematoda</taxon>
        <taxon>Chromadorea</taxon>
        <taxon>Rhabditida</taxon>
        <taxon>Rhabditina</taxon>
        <taxon>Rhabditomorpha</taxon>
        <taxon>Strongyloidea</taxon>
        <taxon>Heterorhabditidae</taxon>
        <taxon>Heterorhabditis</taxon>
    </lineage>
</organism>
<evidence type="ECO:0000256" key="1">
    <source>
        <dbReference type="ARBA" id="ARBA00004123"/>
    </source>
</evidence>
<dbReference type="InterPro" id="IPR052338">
    <property type="entry name" value="Transposase_5"/>
</dbReference>